<comment type="caution">
    <text evidence="2">The sequence shown here is derived from an EMBL/GenBank/DDBJ whole genome shotgun (WGS) entry which is preliminary data.</text>
</comment>
<sequence length="183" mass="19888">MSPKPELSRKTRLLQIFVMIFCLICIGVVGWYLANWVSTIKAGNTLGIILYSLSIFFTLLFATCCIIVAWMTKSKLLKMAAQGLIMIALFTLAQMIVTSVGFAFCDQPKNSINGICYTDKNSQIFLYYLPSCILITAAVSTDTSFTLTSFQFTAGVLACVLLPSMNSDKLEGGSASGGGGNYY</sequence>
<name>A0A2P6MZT7_9EUKA</name>
<keyword evidence="1" id="KW-0812">Transmembrane</keyword>
<gene>
    <name evidence="2" type="ORF">PROFUN_15115</name>
</gene>
<keyword evidence="3" id="KW-1185">Reference proteome</keyword>
<evidence type="ECO:0000313" key="3">
    <source>
        <dbReference type="Proteomes" id="UP000241769"/>
    </source>
</evidence>
<feature type="transmembrane region" description="Helical" evidence="1">
    <location>
        <begin position="12"/>
        <end position="34"/>
    </location>
</feature>
<evidence type="ECO:0000313" key="2">
    <source>
        <dbReference type="EMBL" id="PRP77221.1"/>
    </source>
</evidence>
<dbReference type="EMBL" id="MDYQ01000273">
    <property type="protein sequence ID" value="PRP77221.1"/>
    <property type="molecule type" value="Genomic_DNA"/>
</dbReference>
<feature type="transmembrane region" description="Helical" evidence="1">
    <location>
        <begin position="83"/>
        <end position="104"/>
    </location>
</feature>
<keyword evidence="1" id="KW-0472">Membrane</keyword>
<keyword evidence="1" id="KW-1133">Transmembrane helix</keyword>
<feature type="transmembrane region" description="Helical" evidence="1">
    <location>
        <begin position="124"/>
        <end position="141"/>
    </location>
</feature>
<feature type="transmembrane region" description="Helical" evidence="1">
    <location>
        <begin position="46"/>
        <end position="71"/>
    </location>
</feature>
<dbReference type="Proteomes" id="UP000241769">
    <property type="component" value="Unassembled WGS sequence"/>
</dbReference>
<proteinExistence type="predicted"/>
<dbReference type="InParanoid" id="A0A2P6MZT7"/>
<dbReference type="AlphaFoldDB" id="A0A2P6MZT7"/>
<reference evidence="2 3" key="1">
    <citation type="journal article" date="2018" name="Genome Biol. Evol.">
        <title>Multiple Roots of Fruiting Body Formation in Amoebozoa.</title>
        <authorList>
            <person name="Hillmann F."/>
            <person name="Forbes G."/>
            <person name="Novohradska S."/>
            <person name="Ferling I."/>
            <person name="Riege K."/>
            <person name="Groth M."/>
            <person name="Westermann M."/>
            <person name="Marz M."/>
            <person name="Spaller T."/>
            <person name="Winckler T."/>
            <person name="Schaap P."/>
            <person name="Glockner G."/>
        </authorList>
    </citation>
    <scope>NUCLEOTIDE SEQUENCE [LARGE SCALE GENOMIC DNA]</scope>
    <source>
        <strain evidence="2 3">Jena</strain>
    </source>
</reference>
<accession>A0A2P6MZT7</accession>
<evidence type="ECO:0000256" key="1">
    <source>
        <dbReference type="SAM" id="Phobius"/>
    </source>
</evidence>
<organism evidence="2 3">
    <name type="scientific">Planoprotostelium fungivorum</name>
    <dbReference type="NCBI Taxonomy" id="1890364"/>
    <lineage>
        <taxon>Eukaryota</taxon>
        <taxon>Amoebozoa</taxon>
        <taxon>Evosea</taxon>
        <taxon>Variosea</taxon>
        <taxon>Cavosteliida</taxon>
        <taxon>Cavosteliaceae</taxon>
        <taxon>Planoprotostelium</taxon>
    </lineage>
</organism>
<protein>
    <submittedName>
        <fullName evidence="2">Uncharacterized protein</fullName>
    </submittedName>
</protein>